<protein>
    <submittedName>
        <fullName evidence="1">Uncharacterized protein</fullName>
    </submittedName>
</protein>
<dbReference type="EMBL" id="CP009976">
    <property type="protein sequence ID" value="AIZ43398.1"/>
    <property type="molecule type" value="Genomic_DNA"/>
</dbReference>
<name>A0AAU8RSB8_9FLAO</name>
<gene>
    <name evidence="1" type="ORF">M666_18685</name>
</gene>
<organism evidence="1 2">
    <name type="scientific">Cellulophaga baltica 18</name>
    <dbReference type="NCBI Taxonomy" id="1348584"/>
    <lineage>
        <taxon>Bacteria</taxon>
        <taxon>Pseudomonadati</taxon>
        <taxon>Bacteroidota</taxon>
        <taxon>Flavobacteriia</taxon>
        <taxon>Flavobacteriales</taxon>
        <taxon>Flavobacteriaceae</taxon>
        <taxon>Cellulophaga</taxon>
    </lineage>
</organism>
<sequence length="81" mass="9350">MVDVVITNVKSECHSEEILQFLKNEYPTLKINFDLEDFNKPYPCGHSILRIEGELINTNTIVHELKSKGIECDLLEDKICK</sequence>
<reference evidence="1 2" key="1">
    <citation type="journal article" date="2014" name="Environ. Microbiol.">
        <title>Contrasting genomic patterns and infection strategies of two co-existing Bacteroidetes podovirus genera.</title>
        <authorList>
            <person name="Holmfeldt K."/>
            <person name="Howard-Varona C."/>
            <person name="Solonenko N."/>
            <person name="Sullivan M.B."/>
        </authorList>
    </citation>
    <scope>NUCLEOTIDE SEQUENCE [LARGE SCALE GENOMIC DNA]</scope>
    <source>
        <strain evidence="1 2">18</strain>
    </source>
</reference>
<dbReference type="AlphaFoldDB" id="A0AAU8RSB8"/>
<dbReference type="KEGG" id="cbat:M666_18685"/>
<accession>A0AAU8RSB8</accession>
<proteinExistence type="predicted"/>
<evidence type="ECO:0000313" key="1">
    <source>
        <dbReference type="EMBL" id="AIZ43398.1"/>
    </source>
</evidence>
<evidence type="ECO:0000313" key="2">
    <source>
        <dbReference type="Proteomes" id="UP000030786"/>
    </source>
</evidence>
<dbReference type="Proteomes" id="UP000030786">
    <property type="component" value="Chromosome"/>
</dbReference>